<dbReference type="PANTHER" id="PTHR34978:SF3">
    <property type="entry name" value="SLR0241 PROTEIN"/>
    <property type="match status" value="1"/>
</dbReference>
<accession>A0A840TDN2</accession>
<feature type="transmembrane region" description="Helical" evidence="1">
    <location>
        <begin position="33"/>
        <end position="50"/>
    </location>
</feature>
<gene>
    <name evidence="3" type="ORF">HNQ92_000337</name>
</gene>
<feature type="domain" description="Peptidase M56" evidence="2">
    <location>
        <begin position="157"/>
        <end position="257"/>
    </location>
</feature>
<dbReference type="RefSeq" id="WP_184169949.1">
    <property type="nucleotide sequence ID" value="NZ_JACHGF010000001.1"/>
</dbReference>
<name>A0A840TDN2_9BACT</name>
<dbReference type="Pfam" id="PF05569">
    <property type="entry name" value="Peptidase_M56"/>
    <property type="match status" value="1"/>
</dbReference>
<feature type="transmembrane region" description="Helical" evidence="1">
    <location>
        <begin position="6"/>
        <end position="21"/>
    </location>
</feature>
<feature type="transmembrane region" description="Helical" evidence="1">
    <location>
        <begin position="94"/>
        <end position="118"/>
    </location>
</feature>
<comment type="caution">
    <text evidence="3">The sequence shown here is derived from an EMBL/GenBank/DDBJ whole genome shotgun (WGS) entry which is preliminary data.</text>
</comment>
<keyword evidence="4" id="KW-1185">Reference proteome</keyword>
<dbReference type="CDD" id="cd07341">
    <property type="entry name" value="M56_BlaR1_MecR1_like"/>
    <property type="match status" value="1"/>
</dbReference>
<protein>
    <recommendedName>
        <fullName evidence="2">Peptidase M56 domain-containing protein</fullName>
    </recommendedName>
</protein>
<keyword evidence="1" id="KW-0812">Transmembrane</keyword>
<keyword evidence="1" id="KW-0472">Membrane</keyword>
<keyword evidence="1" id="KW-1133">Transmembrane helix</keyword>
<dbReference type="EMBL" id="JACHGF010000001">
    <property type="protein sequence ID" value="MBB5282216.1"/>
    <property type="molecule type" value="Genomic_DNA"/>
</dbReference>
<dbReference type="PANTHER" id="PTHR34978">
    <property type="entry name" value="POSSIBLE SENSOR-TRANSDUCER PROTEIN BLAR"/>
    <property type="match status" value="1"/>
</dbReference>
<evidence type="ECO:0000313" key="3">
    <source>
        <dbReference type="EMBL" id="MBB5282216.1"/>
    </source>
</evidence>
<dbReference type="Proteomes" id="UP000557307">
    <property type="component" value="Unassembled WGS sequence"/>
</dbReference>
<organism evidence="3 4">
    <name type="scientific">Rhabdobacter roseus</name>
    <dbReference type="NCBI Taxonomy" id="1655419"/>
    <lineage>
        <taxon>Bacteria</taxon>
        <taxon>Pseudomonadati</taxon>
        <taxon>Bacteroidota</taxon>
        <taxon>Cytophagia</taxon>
        <taxon>Cytophagales</taxon>
        <taxon>Cytophagaceae</taxon>
        <taxon>Rhabdobacter</taxon>
    </lineage>
</organism>
<evidence type="ECO:0000256" key="1">
    <source>
        <dbReference type="SAM" id="Phobius"/>
    </source>
</evidence>
<reference evidence="3 4" key="1">
    <citation type="submission" date="2020-08" db="EMBL/GenBank/DDBJ databases">
        <title>Genomic Encyclopedia of Type Strains, Phase IV (KMG-IV): sequencing the most valuable type-strain genomes for metagenomic binning, comparative biology and taxonomic classification.</title>
        <authorList>
            <person name="Goeker M."/>
        </authorList>
    </citation>
    <scope>NUCLEOTIDE SEQUENCE [LARGE SCALE GENOMIC DNA]</scope>
    <source>
        <strain evidence="3 4">DSM 105074</strain>
    </source>
</reference>
<feature type="transmembrane region" description="Helical" evidence="1">
    <location>
        <begin position="270"/>
        <end position="287"/>
    </location>
</feature>
<proteinExistence type="predicted"/>
<evidence type="ECO:0000259" key="2">
    <source>
        <dbReference type="Pfam" id="PF05569"/>
    </source>
</evidence>
<dbReference type="InterPro" id="IPR052173">
    <property type="entry name" value="Beta-lactam_resp_regulator"/>
</dbReference>
<evidence type="ECO:0000313" key="4">
    <source>
        <dbReference type="Proteomes" id="UP000557307"/>
    </source>
</evidence>
<dbReference type="InterPro" id="IPR008756">
    <property type="entry name" value="Peptidase_M56"/>
</dbReference>
<dbReference type="AlphaFoldDB" id="A0A840TDN2"/>
<sequence length="602" mass="68428">MDYLLKASACLVGFYGLYYLLLRPLTFHTWNRYYLLAALGLGLFIPLTTFESTQTVVLPPKSAPLPEVSSIGTLSPAETALKVPSSTSEKVPEALSWLEILSLMYLLGVLGMALRLLFSLWKVAYSSRQAQKAGTYWLVPTAGRLANSSFFHFIFLDKSLSGTERQWVLQHEQYHAKRRHSLDLLVLEVIKVVFWFNPVVWLYQKSLRDLHEYEVDALMIQQYDRQQYAHLLLNLALDKTPFSVHAFSQKPLTNRIYHLFKKPSPIMKKLLYFLALPLVAGGVLAFAQQRVKVEYQAAAPQPDVAVEAPKVPAYPLKVYNTNTNWRGIWSFTAKNLELNNLTILPAGANYNVNPNSLTLASIEEVNRKIKHTGVEIVVSDLAYNADGSTSQIGLSIRDHRIKKTTPPEVIPMNEARALGAKGAFINFDMFAVSRQKHGVYFEQGDSELEVVSSSRKLDEMQVPFKLNTPSVLAISQDYFQYRANPDQIRETIVPRANAFLEKEGFRLDLQKVQKQGDSLLVSCEVVVEDLQKGTLVRKAIQLDDHRKYLYFSKTGPVRWDDTFYVKINRATRDIQVLVDEQHTASTAKKFKVRSFSQLKNEK</sequence>